<accession>A0ABQ9AL84</accession>
<proteinExistence type="predicted"/>
<comment type="caution">
    <text evidence="1">The sequence shown here is derived from an EMBL/GenBank/DDBJ whole genome shotgun (WGS) entry which is preliminary data.</text>
</comment>
<sequence length="187" mass="21346">MSSAGRAWAVAASIAAVEALKDQGFCRWNYTIRSLHQHAKNQVKSVSQTKKFSSPTSTVISRKLITELLAEELYSWIGGHEEATKELQRTLLLELEPINNYDSLDQFNLSESIVVNTAEYILNRSPTKTVRNQTPFESWYKRKPDANHLKVSGSIVYALIPSQSRDKFDENWEKLIFIAYSNESKVF</sequence>
<protein>
    <submittedName>
        <fullName evidence="1">Uncharacterized protein</fullName>
    </submittedName>
</protein>
<dbReference type="Pfam" id="PF12609">
    <property type="entry name" value="DUF3774"/>
    <property type="match status" value="1"/>
</dbReference>
<evidence type="ECO:0000313" key="2">
    <source>
        <dbReference type="Proteomes" id="UP001141253"/>
    </source>
</evidence>
<dbReference type="EMBL" id="JAPFFI010000018">
    <property type="protein sequence ID" value="KAJ6349044.1"/>
    <property type="molecule type" value="Genomic_DNA"/>
</dbReference>
<keyword evidence="2" id="KW-1185">Reference proteome</keyword>
<dbReference type="PANTHER" id="PTHR33090">
    <property type="entry name" value="DUF3774 DOMAIN PROTEIN-RELATED"/>
    <property type="match status" value="1"/>
</dbReference>
<reference evidence="1" key="2">
    <citation type="journal article" date="2023" name="Int. J. Mol. Sci.">
        <title>De Novo Assembly and Annotation of 11 Diverse Shrub Willow (Salix) Genomes Reveals Novel Gene Organization in Sex-Linked Regions.</title>
        <authorList>
            <person name="Hyden B."/>
            <person name="Feng K."/>
            <person name="Yates T.B."/>
            <person name="Jawdy S."/>
            <person name="Cereghino C."/>
            <person name="Smart L.B."/>
            <person name="Muchero W."/>
        </authorList>
    </citation>
    <scope>NUCLEOTIDE SEQUENCE</scope>
    <source>
        <tissue evidence="1">Shoot tip</tissue>
    </source>
</reference>
<name>A0ABQ9AL84_9ROSI</name>
<gene>
    <name evidence="1" type="ORF">OIU77_006601</name>
</gene>
<organism evidence="1 2">
    <name type="scientific">Salix suchowensis</name>
    <dbReference type="NCBI Taxonomy" id="1278906"/>
    <lineage>
        <taxon>Eukaryota</taxon>
        <taxon>Viridiplantae</taxon>
        <taxon>Streptophyta</taxon>
        <taxon>Embryophyta</taxon>
        <taxon>Tracheophyta</taxon>
        <taxon>Spermatophyta</taxon>
        <taxon>Magnoliopsida</taxon>
        <taxon>eudicotyledons</taxon>
        <taxon>Gunneridae</taxon>
        <taxon>Pentapetalae</taxon>
        <taxon>rosids</taxon>
        <taxon>fabids</taxon>
        <taxon>Malpighiales</taxon>
        <taxon>Salicaceae</taxon>
        <taxon>Saliceae</taxon>
        <taxon>Salix</taxon>
    </lineage>
</organism>
<reference evidence="1" key="1">
    <citation type="submission" date="2022-10" db="EMBL/GenBank/DDBJ databases">
        <authorList>
            <person name="Hyden B.L."/>
            <person name="Feng K."/>
            <person name="Yates T."/>
            <person name="Jawdy S."/>
            <person name="Smart L.B."/>
            <person name="Muchero W."/>
        </authorList>
    </citation>
    <scope>NUCLEOTIDE SEQUENCE</scope>
    <source>
        <tissue evidence="1">Shoot tip</tissue>
    </source>
</reference>
<dbReference type="Proteomes" id="UP001141253">
    <property type="component" value="Chromosome 19"/>
</dbReference>
<evidence type="ECO:0000313" key="1">
    <source>
        <dbReference type="EMBL" id="KAJ6349044.1"/>
    </source>
</evidence>
<dbReference type="InterPro" id="IPR022251">
    <property type="entry name" value="DUF3774_wound-induced"/>
</dbReference>